<dbReference type="InterPro" id="IPR002837">
    <property type="entry name" value="DUF123"/>
</dbReference>
<dbReference type="PANTHER" id="PTHR37460:SF1">
    <property type="entry name" value="ENDONUCLEASE III"/>
    <property type="match status" value="1"/>
</dbReference>
<protein>
    <recommendedName>
        <fullName evidence="2">GIY-YIG domain-containing protein</fullName>
    </recommendedName>
</protein>
<evidence type="ECO:0000313" key="1">
    <source>
        <dbReference type="EMBL" id="GAI30709.1"/>
    </source>
</evidence>
<dbReference type="Pfam" id="PF01986">
    <property type="entry name" value="DUF123"/>
    <property type="match status" value="1"/>
</dbReference>
<dbReference type="PANTHER" id="PTHR37460">
    <property type="entry name" value="ENDONUCLEASE III"/>
    <property type="match status" value="1"/>
</dbReference>
<dbReference type="AlphaFoldDB" id="X1PIL0"/>
<dbReference type="EMBL" id="BARV01019425">
    <property type="protein sequence ID" value="GAI30709.1"/>
    <property type="molecule type" value="Genomic_DNA"/>
</dbReference>
<name>X1PIL0_9ZZZZ</name>
<sequence length="61" mass="7026">MKGSYVLLIELPEEQTITIGSLKAIYFPRGYYAYIGSAMGGFKSRLNRHLKSNKKPHWHID</sequence>
<organism evidence="1">
    <name type="scientific">marine sediment metagenome</name>
    <dbReference type="NCBI Taxonomy" id="412755"/>
    <lineage>
        <taxon>unclassified sequences</taxon>
        <taxon>metagenomes</taxon>
        <taxon>ecological metagenomes</taxon>
    </lineage>
</organism>
<gene>
    <name evidence="1" type="ORF">S06H3_32648</name>
</gene>
<accession>X1PIL0</accession>
<evidence type="ECO:0008006" key="2">
    <source>
        <dbReference type="Google" id="ProtNLM"/>
    </source>
</evidence>
<proteinExistence type="predicted"/>
<comment type="caution">
    <text evidence="1">The sequence shown here is derived from an EMBL/GenBank/DDBJ whole genome shotgun (WGS) entry which is preliminary data.</text>
</comment>
<reference evidence="1" key="1">
    <citation type="journal article" date="2014" name="Front. Microbiol.">
        <title>High frequency of phylogenetically diverse reductive dehalogenase-homologous genes in deep subseafloor sedimentary metagenomes.</title>
        <authorList>
            <person name="Kawai M."/>
            <person name="Futagami T."/>
            <person name="Toyoda A."/>
            <person name="Takaki Y."/>
            <person name="Nishi S."/>
            <person name="Hori S."/>
            <person name="Arai W."/>
            <person name="Tsubouchi T."/>
            <person name="Morono Y."/>
            <person name="Uchiyama I."/>
            <person name="Ito T."/>
            <person name="Fujiyama A."/>
            <person name="Inagaki F."/>
            <person name="Takami H."/>
        </authorList>
    </citation>
    <scope>NUCLEOTIDE SEQUENCE</scope>
    <source>
        <strain evidence="1">Expedition CK06-06</strain>
    </source>
</reference>
<feature type="non-terminal residue" evidence="1">
    <location>
        <position position="61"/>
    </location>
</feature>
<dbReference type="CDD" id="cd10441">
    <property type="entry name" value="GIY-YIG_COG1833"/>
    <property type="match status" value="1"/>
</dbReference>